<proteinExistence type="predicted"/>
<dbReference type="Proteomes" id="UP001430306">
    <property type="component" value="Unassembled WGS sequence"/>
</dbReference>
<comment type="caution">
    <text evidence="1">The sequence shown here is derived from an EMBL/GenBank/DDBJ whole genome shotgun (WGS) entry which is preliminary data.</text>
</comment>
<reference evidence="1" key="1">
    <citation type="submission" date="2021-11" db="EMBL/GenBank/DDBJ databases">
        <title>Genome sequence.</title>
        <authorList>
            <person name="Sun Q."/>
        </authorList>
    </citation>
    <scope>NUCLEOTIDE SEQUENCE</scope>
    <source>
        <strain evidence="1">JC740</strain>
    </source>
</reference>
<protein>
    <submittedName>
        <fullName evidence="1">Uncharacterized protein</fullName>
    </submittedName>
</protein>
<dbReference type="RefSeq" id="WP_230273981.1">
    <property type="nucleotide sequence ID" value="NZ_JAJKFW010000022.1"/>
</dbReference>
<sequence length="69" mass="7458">MAGTATNPIIIAPRPALLARNLSNKTDDMANTSDRTPPRDPHAIKLANMKLMATNNQPTVGSVNNSRYQ</sequence>
<accession>A0ABS8NGN5</accession>
<dbReference type="EMBL" id="JAJKFW010000022">
    <property type="protein sequence ID" value="MCC9642707.1"/>
    <property type="molecule type" value="Genomic_DNA"/>
</dbReference>
<gene>
    <name evidence="1" type="ORF">LOC71_10500</name>
</gene>
<keyword evidence="2" id="KW-1185">Reference proteome</keyword>
<evidence type="ECO:0000313" key="2">
    <source>
        <dbReference type="Proteomes" id="UP001430306"/>
    </source>
</evidence>
<organism evidence="1 2">
    <name type="scientific">Rhodopirellula halodulae</name>
    <dbReference type="NCBI Taxonomy" id="2894198"/>
    <lineage>
        <taxon>Bacteria</taxon>
        <taxon>Pseudomonadati</taxon>
        <taxon>Planctomycetota</taxon>
        <taxon>Planctomycetia</taxon>
        <taxon>Pirellulales</taxon>
        <taxon>Pirellulaceae</taxon>
        <taxon>Rhodopirellula</taxon>
    </lineage>
</organism>
<name>A0ABS8NGN5_9BACT</name>
<evidence type="ECO:0000313" key="1">
    <source>
        <dbReference type="EMBL" id="MCC9642707.1"/>
    </source>
</evidence>